<dbReference type="PANTHER" id="PTHR40129:SF2">
    <property type="entry name" value="KETOPANTOATE REDUCTASE N-TERMINAL DOMAIN-CONTAINING PROTEIN"/>
    <property type="match status" value="1"/>
</dbReference>
<dbReference type="AlphaFoldDB" id="A0A420XXY4"/>
<proteinExistence type="inferred from homology"/>
<comment type="similarity">
    <text evidence="1">Belongs to the MNN1/MNT family.</text>
</comment>
<dbReference type="EMBL" id="QVQW01000100">
    <property type="protein sequence ID" value="RKU40515.1"/>
    <property type="molecule type" value="Genomic_DNA"/>
</dbReference>
<keyword evidence="4" id="KW-1133">Transmembrane helix</keyword>
<dbReference type="OrthoDB" id="674948at2759"/>
<organism evidence="5 6">
    <name type="scientific">Coniochaeta pulveracea</name>
    <dbReference type="NCBI Taxonomy" id="177199"/>
    <lineage>
        <taxon>Eukaryota</taxon>
        <taxon>Fungi</taxon>
        <taxon>Dikarya</taxon>
        <taxon>Ascomycota</taxon>
        <taxon>Pezizomycotina</taxon>
        <taxon>Sordariomycetes</taxon>
        <taxon>Sordariomycetidae</taxon>
        <taxon>Coniochaetales</taxon>
        <taxon>Coniochaetaceae</taxon>
        <taxon>Coniochaeta</taxon>
    </lineage>
</organism>
<keyword evidence="6" id="KW-1185">Reference proteome</keyword>
<keyword evidence="4" id="KW-0812">Transmembrane</keyword>
<keyword evidence="2" id="KW-0808">Transferase</keyword>
<feature type="transmembrane region" description="Helical" evidence="4">
    <location>
        <begin position="15"/>
        <end position="33"/>
    </location>
</feature>
<dbReference type="Gene3D" id="3.40.50.720">
    <property type="entry name" value="NAD(P)-binding Rossmann-like Domain"/>
    <property type="match status" value="1"/>
</dbReference>
<sequence length="874" mass="96997">MIVNFKPTTFGKKPLILIPLFVILYFAFTHITIQIRRIDSSGTLPPTQPHDVKQTPTTPVGGTDAVSPGEAKPVTVTVTVPAATPTAAKPPTLVFPEIPDSPLEISQWGERGSRIRQLAHWADMLMQSQSENTTAFEAALVKQFPFLGGGVLETMYRPWSTPHAQSESASSEHGFVICAGSGNYQLAAHLIRSLRRVYKSSSLVEVAYAGDEDLQPKHREFLAALEPNVTFIDLLQRFPDAEKDLKKSGWAMKPFALLASNHSRTILMDADALFLASPEALFEKHPALKKTGTLFFHDRAATGGDEKRLEWVKAAIRVAGLSPSKYLTEESLFYSGAAWYEQDSGVVAVDRSNPRVMLGMIFATWMNTKEVREKITYEVFYGDKETFWLAMELCGFDYSFQPMYAGTVGTVTMVGDQPPSLESEVEICGKHMLHLDYTGQIPFWMNGGIYEDKGAPEKGFAKMSHYWVGNTSEIRLTQPNWYWHAGNVACLKEKGVKELSEESKDNVKRTWEEAQKVDEMIRNIDVSNGVGSAVLATGVFSTVADRTSPFIESIREPQLTVVLTANKLKAGSFKETEYCFNMTVVYPSDASSHTRPEPVDILILGAGWTYQFLPPLLSQQNLTHAATSTTGRDNTIPFRFDPDSDDASPYTTLPPAKTIIITFPLKGPGQSNLLTSLYLKTHPHTSPNFIQLGSTGIFTTPGWSNSRSDYNKLDVRAIAEDELLSLGAQSHHFQSAVLDLAGLYDGTTRDPRRYLGRVAQSKEQLKAKGAVHFIHGGDVARAIVAAHGKFERLRGRRWILADLRTYDWWELAIRWGGQEYGRWVGELMGEEGVGVLPRGTDRLGRVLDSREFWETVGEAPRYGIPGGGFEAPRV</sequence>
<comment type="caution">
    <text evidence="5">The sequence shown here is derived from an EMBL/GenBank/DDBJ whole genome shotgun (WGS) entry which is preliminary data.</text>
</comment>
<dbReference type="InterPro" id="IPR022751">
    <property type="entry name" value="Alpha_mannosyltransferase"/>
</dbReference>
<accession>A0A420XXY4</accession>
<reference evidence="5 6" key="1">
    <citation type="submission" date="2018-08" db="EMBL/GenBank/DDBJ databases">
        <title>Draft genome of the lignicolous fungus Coniochaeta pulveracea.</title>
        <authorList>
            <person name="Borstlap C.J."/>
            <person name="De Witt R.N."/>
            <person name="Botha A."/>
            <person name="Volschenk H."/>
        </authorList>
    </citation>
    <scope>NUCLEOTIDE SEQUENCE [LARGE SCALE GENOMIC DNA]</scope>
    <source>
        <strain evidence="5 6">CAB683</strain>
    </source>
</reference>
<protein>
    <submittedName>
        <fullName evidence="5">Uncharacterized protein</fullName>
    </submittedName>
</protein>
<evidence type="ECO:0000256" key="2">
    <source>
        <dbReference type="ARBA" id="ARBA00022679"/>
    </source>
</evidence>
<dbReference type="Proteomes" id="UP000275385">
    <property type="component" value="Unassembled WGS sequence"/>
</dbReference>
<name>A0A420XXY4_9PEZI</name>
<dbReference type="GO" id="GO:0016757">
    <property type="term" value="F:glycosyltransferase activity"/>
    <property type="evidence" value="ECO:0007669"/>
    <property type="project" value="InterPro"/>
</dbReference>
<dbReference type="InterPro" id="IPR029044">
    <property type="entry name" value="Nucleotide-diphossugar_trans"/>
</dbReference>
<dbReference type="Pfam" id="PF11051">
    <property type="entry name" value="Mannosyl_trans3"/>
    <property type="match status" value="1"/>
</dbReference>
<gene>
    <name evidence="5" type="ORF">DL546_000766</name>
</gene>
<evidence type="ECO:0000313" key="6">
    <source>
        <dbReference type="Proteomes" id="UP000275385"/>
    </source>
</evidence>
<evidence type="ECO:0000256" key="4">
    <source>
        <dbReference type="SAM" id="Phobius"/>
    </source>
</evidence>
<dbReference type="PANTHER" id="PTHR40129">
    <property type="entry name" value="KETOPANTOATE REDUCTASE N-TERMINAL DOMAIN-CONTAINING PROTEIN"/>
    <property type="match status" value="1"/>
</dbReference>
<feature type="region of interest" description="Disordered" evidence="3">
    <location>
        <begin position="42"/>
        <end position="70"/>
    </location>
</feature>
<dbReference type="SUPFAM" id="SSF53448">
    <property type="entry name" value="Nucleotide-diphospho-sugar transferases"/>
    <property type="match status" value="1"/>
</dbReference>
<evidence type="ECO:0000256" key="1">
    <source>
        <dbReference type="ARBA" id="ARBA00009105"/>
    </source>
</evidence>
<keyword evidence="4" id="KW-0472">Membrane</keyword>
<dbReference type="STRING" id="177199.A0A420XXY4"/>
<evidence type="ECO:0000256" key="3">
    <source>
        <dbReference type="SAM" id="MobiDB-lite"/>
    </source>
</evidence>
<evidence type="ECO:0000313" key="5">
    <source>
        <dbReference type="EMBL" id="RKU40515.1"/>
    </source>
</evidence>